<gene>
    <name evidence="1" type="ORF">K8V79_01235</name>
</gene>
<name>A0A9D2UQL7_ACILW</name>
<sequence>MKIIRRFVTAHTYDITVIALTLFTRFCEYFHEISDIENAQRAKSIDQLLKLSLQAS</sequence>
<proteinExistence type="predicted"/>
<organism evidence="1 2">
    <name type="scientific">Acinetobacter lwoffii</name>
    <dbReference type="NCBI Taxonomy" id="28090"/>
    <lineage>
        <taxon>Bacteria</taxon>
        <taxon>Pseudomonadati</taxon>
        <taxon>Pseudomonadota</taxon>
        <taxon>Gammaproteobacteria</taxon>
        <taxon>Moraxellales</taxon>
        <taxon>Moraxellaceae</taxon>
        <taxon>Acinetobacter</taxon>
    </lineage>
</organism>
<evidence type="ECO:0000313" key="2">
    <source>
        <dbReference type="Proteomes" id="UP000787156"/>
    </source>
</evidence>
<reference evidence="1" key="1">
    <citation type="journal article" date="2021" name="PeerJ">
        <title>Extensive microbial diversity within the chicken gut microbiome revealed by metagenomics and culture.</title>
        <authorList>
            <person name="Gilroy R."/>
            <person name="Ravi A."/>
            <person name="Getino M."/>
            <person name="Pursley I."/>
            <person name="Horton D.L."/>
            <person name="Alikhan N.F."/>
            <person name="Baker D."/>
            <person name="Gharbi K."/>
            <person name="Hall N."/>
            <person name="Watson M."/>
            <person name="Adriaenssens E.M."/>
            <person name="Foster-Nyarko E."/>
            <person name="Jarju S."/>
            <person name="Secka A."/>
            <person name="Antonio M."/>
            <person name="Oren A."/>
            <person name="Chaudhuri R.R."/>
            <person name="La Ragione R."/>
            <person name="Hildebrand F."/>
            <person name="Pallen M.J."/>
        </authorList>
    </citation>
    <scope>NUCLEOTIDE SEQUENCE</scope>
    <source>
        <strain evidence="1">CHK135-1449</strain>
    </source>
</reference>
<dbReference type="EMBL" id="DYWX01000014">
    <property type="protein sequence ID" value="HJF26878.1"/>
    <property type="molecule type" value="Genomic_DNA"/>
</dbReference>
<evidence type="ECO:0000313" key="1">
    <source>
        <dbReference type="EMBL" id="HJF26878.1"/>
    </source>
</evidence>
<protein>
    <submittedName>
        <fullName evidence="1">Uncharacterized protein</fullName>
    </submittedName>
</protein>
<accession>A0A9D2UQL7</accession>
<comment type="caution">
    <text evidence="1">The sequence shown here is derived from an EMBL/GenBank/DDBJ whole genome shotgun (WGS) entry which is preliminary data.</text>
</comment>
<dbReference type="AlphaFoldDB" id="A0A9D2UQL7"/>
<reference evidence="1" key="2">
    <citation type="submission" date="2021-09" db="EMBL/GenBank/DDBJ databases">
        <authorList>
            <person name="Gilroy R."/>
        </authorList>
    </citation>
    <scope>NUCLEOTIDE SEQUENCE</scope>
    <source>
        <strain evidence="1">CHK135-1449</strain>
    </source>
</reference>
<dbReference type="Proteomes" id="UP000787156">
    <property type="component" value="Unassembled WGS sequence"/>
</dbReference>